<gene>
    <name evidence="2" type="ORF">GS453_07350</name>
    <name evidence="3" type="ORF">GS453_14695</name>
</gene>
<evidence type="ECO:0000256" key="1">
    <source>
        <dbReference type="SAM" id="MobiDB-lite"/>
    </source>
</evidence>
<dbReference type="Proteomes" id="UP000738270">
    <property type="component" value="Unassembled WGS sequence"/>
</dbReference>
<dbReference type="RefSeq" id="WP_084846585.1">
    <property type="nucleotide sequence ID" value="NZ_LWTW01000013.1"/>
</dbReference>
<proteinExistence type="predicted"/>
<evidence type="ECO:0000313" key="2">
    <source>
        <dbReference type="EMBL" id="MBM4626689.1"/>
    </source>
</evidence>
<accession>A0AAP2ANB8</accession>
<organism evidence="3 4">
    <name type="scientific">Rhodococcus hoagii</name>
    <name type="common">Corynebacterium equii</name>
    <dbReference type="NCBI Taxonomy" id="43767"/>
    <lineage>
        <taxon>Bacteria</taxon>
        <taxon>Bacillati</taxon>
        <taxon>Actinomycetota</taxon>
        <taxon>Actinomycetes</taxon>
        <taxon>Mycobacteriales</taxon>
        <taxon>Nocardiaceae</taxon>
        <taxon>Prescottella</taxon>
    </lineage>
</organism>
<name>A0AAP2ANB8_RHOHA</name>
<evidence type="ECO:0000313" key="3">
    <source>
        <dbReference type="EMBL" id="MBM4628062.1"/>
    </source>
</evidence>
<sequence>MITHVDGHTRLVAHSTLTVTGRRAIQLNLGQDGNGFGIQITPELYARLGELLEEPKDDSDDDSTTSHPEENA</sequence>
<feature type="region of interest" description="Disordered" evidence="1">
    <location>
        <begin position="52"/>
        <end position="72"/>
    </location>
</feature>
<dbReference type="EMBL" id="WUXD01000002">
    <property type="protein sequence ID" value="MBM4626689.1"/>
    <property type="molecule type" value="Genomic_DNA"/>
</dbReference>
<feature type="compositionally biased region" description="Acidic residues" evidence="1">
    <location>
        <begin position="52"/>
        <end position="63"/>
    </location>
</feature>
<protein>
    <submittedName>
        <fullName evidence="3">Uncharacterized protein</fullName>
    </submittedName>
</protein>
<comment type="caution">
    <text evidence="3">The sequence shown here is derived from an EMBL/GenBank/DDBJ whole genome shotgun (WGS) entry which is preliminary data.</text>
</comment>
<evidence type="ECO:0000313" key="4">
    <source>
        <dbReference type="Proteomes" id="UP000738270"/>
    </source>
</evidence>
<dbReference type="AlphaFoldDB" id="A0AAP2ANB8"/>
<reference evidence="3" key="1">
    <citation type="submission" date="2019-11" db="EMBL/GenBank/DDBJ databases">
        <title>Spread of Macrolides and rifampicin resistant Rhodococcus equi in clinical isolates in the USA.</title>
        <authorList>
            <person name="Alvarez-Narvaez S."/>
            <person name="Huber L."/>
            <person name="Cohen N.D."/>
            <person name="Slovis N."/>
            <person name="Greiter M."/>
            <person name="Giguere S."/>
            <person name="Hart K."/>
        </authorList>
    </citation>
    <scope>NUCLEOTIDE SEQUENCE</scope>
    <source>
        <strain evidence="3">Lh_38</strain>
    </source>
</reference>
<dbReference type="EMBL" id="WUXD01000023">
    <property type="protein sequence ID" value="MBM4628062.1"/>
    <property type="molecule type" value="Genomic_DNA"/>
</dbReference>